<evidence type="ECO:0000313" key="2">
    <source>
        <dbReference type="Proteomes" id="UP001058074"/>
    </source>
</evidence>
<dbReference type="Proteomes" id="UP001058074">
    <property type="component" value="Unassembled WGS sequence"/>
</dbReference>
<proteinExistence type="predicted"/>
<reference evidence="1" key="1">
    <citation type="journal article" date="2025" name="Int. J. Syst. Evol. Microbiol.">
        <title>Inconstantimicrobium mannanitabidum sp. nov., a novel member of the family Clostridiaceae isolated from anoxic soil under the treatment of reductive soil disinfestation.</title>
        <authorList>
            <person name="Ueki A."/>
            <person name="Tonouchi A."/>
            <person name="Honma S."/>
            <person name="Kaku N."/>
            <person name="Ueki K."/>
        </authorList>
    </citation>
    <scope>NUCLEOTIDE SEQUENCE</scope>
    <source>
        <strain evidence="1">TW13</strain>
    </source>
</reference>
<evidence type="ECO:0000313" key="1">
    <source>
        <dbReference type="EMBL" id="GKX67217.1"/>
    </source>
</evidence>
<gene>
    <name evidence="1" type="ORF">rsdtw13_24750</name>
</gene>
<dbReference type="EMBL" id="BROD01000001">
    <property type="protein sequence ID" value="GKX67217.1"/>
    <property type="molecule type" value="Genomic_DNA"/>
</dbReference>
<keyword evidence="2" id="KW-1185">Reference proteome</keyword>
<sequence length="144" mass="16290">MTDINESLSGCLYFASNKLARSISKMADEEFRITGLSPTYAFLICIVNENTEISQKEISEKLHMTPSTITRFIDKLENKNLVIRRSDGKTTLISLTKKGVELIPCISKAWQNLHERYSSILSEEENQELAIAINKVANKFEGKC</sequence>
<accession>A0ACB5REK0</accession>
<protein>
    <submittedName>
        <fullName evidence="1">MarR family transcriptional regulator</fullName>
    </submittedName>
</protein>
<organism evidence="1 2">
    <name type="scientific">Inconstantimicrobium mannanitabidum</name>
    <dbReference type="NCBI Taxonomy" id="1604901"/>
    <lineage>
        <taxon>Bacteria</taxon>
        <taxon>Bacillati</taxon>
        <taxon>Bacillota</taxon>
        <taxon>Clostridia</taxon>
        <taxon>Eubacteriales</taxon>
        <taxon>Clostridiaceae</taxon>
        <taxon>Inconstantimicrobium</taxon>
    </lineage>
</organism>
<name>A0ACB5REK0_9CLOT</name>
<comment type="caution">
    <text evidence="1">The sequence shown here is derived from an EMBL/GenBank/DDBJ whole genome shotgun (WGS) entry which is preliminary data.</text>
</comment>